<dbReference type="GO" id="GO:0030151">
    <property type="term" value="F:molybdenum ion binding"/>
    <property type="evidence" value="ECO:0007669"/>
    <property type="project" value="InterPro"/>
</dbReference>
<dbReference type="Gene3D" id="2.40.33.20">
    <property type="entry name" value="PK beta-barrel domain-like"/>
    <property type="match status" value="1"/>
</dbReference>
<dbReference type="Proteomes" id="UP000075670">
    <property type="component" value="Unassembled WGS sequence"/>
</dbReference>
<dbReference type="Pfam" id="PF03473">
    <property type="entry name" value="MOSC"/>
    <property type="match status" value="1"/>
</dbReference>
<dbReference type="SUPFAM" id="SSF50800">
    <property type="entry name" value="PK beta-barrel domain-like"/>
    <property type="match status" value="1"/>
</dbReference>
<reference evidence="2 3" key="1">
    <citation type="submission" date="2016-02" db="EMBL/GenBank/DDBJ databases">
        <title>Genome sequence of Moorella mulderi DSM 14980.</title>
        <authorList>
            <person name="Poehlein A."/>
            <person name="Daniel R."/>
        </authorList>
    </citation>
    <scope>NUCLEOTIDE SEQUENCE [LARGE SCALE GENOMIC DNA]</scope>
    <source>
        <strain evidence="2 3">DSM 14980</strain>
    </source>
</reference>
<dbReference type="EMBL" id="LTBC01000019">
    <property type="protein sequence ID" value="KYH30877.1"/>
    <property type="molecule type" value="Genomic_DNA"/>
</dbReference>
<protein>
    <submittedName>
        <fullName evidence="2">MOSC domain protein</fullName>
    </submittedName>
</protein>
<feature type="domain" description="MOSC" evidence="1">
    <location>
        <begin position="20"/>
        <end position="143"/>
    </location>
</feature>
<dbReference type="InterPro" id="IPR052716">
    <property type="entry name" value="MOSC_domain"/>
</dbReference>
<dbReference type="PANTHER" id="PTHR36930:SF1">
    <property type="entry name" value="MOSC DOMAIN-CONTAINING PROTEIN"/>
    <property type="match status" value="1"/>
</dbReference>
<evidence type="ECO:0000259" key="1">
    <source>
        <dbReference type="PROSITE" id="PS51340"/>
    </source>
</evidence>
<organism evidence="2 3">
    <name type="scientific">Moorella mulderi DSM 14980</name>
    <dbReference type="NCBI Taxonomy" id="1122241"/>
    <lineage>
        <taxon>Bacteria</taxon>
        <taxon>Bacillati</taxon>
        <taxon>Bacillota</taxon>
        <taxon>Clostridia</taxon>
        <taxon>Neomoorellales</taxon>
        <taxon>Neomoorellaceae</taxon>
        <taxon>Neomoorella</taxon>
    </lineage>
</organism>
<dbReference type="AlphaFoldDB" id="A0A151ATY6"/>
<dbReference type="PROSITE" id="PS51340">
    <property type="entry name" value="MOSC"/>
    <property type="match status" value="1"/>
</dbReference>
<dbReference type="InterPro" id="IPR005302">
    <property type="entry name" value="MoCF_Sase_C"/>
</dbReference>
<dbReference type="RefSeq" id="WP_064774447.1">
    <property type="nucleotide sequence ID" value="NZ_LTBC01000019.1"/>
</dbReference>
<sequence>MSTGKVIGVNLSARRGIKKINVGSGYLLADYGLQGDAHAGTSRQVSVFMAERAEELAGALGLPFQPGDFAENITVQGINLEGINVGFRILVGEAIVEVTQIGKKDDESSSFSFLEPAPLKTEGIYCRVVKSGWVKTGDWVTIIT</sequence>
<name>A0A151ATY6_9FIRM</name>
<dbReference type="PATRIC" id="fig|1122241.3.peg.3032"/>
<dbReference type="InterPro" id="IPR011037">
    <property type="entry name" value="Pyrv_Knase-like_insert_dom_sf"/>
</dbReference>
<dbReference type="PANTHER" id="PTHR36930">
    <property type="entry name" value="METAL-SULFUR CLUSTER BIOSYNTHESIS PROTEINS YUAD-RELATED"/>
    <property type="match status" value="1"/>
</dbReference>
<evidence type="ECO:0000313" key="3">
    <source>
        <dbReference type="Proteomes" id="UP000075670"/>
    </source>
</evidence>
<dbReference type="GO" id="GO:0030170">
    <property type="term" value="F:pyridoxal phosphate binding"/>
    <property type="evidence" value="ECO:0007669"/>
    <property type="project" value="InterPro"/>
</dbReference>
<proteinExistence type="predicted"/>
<gene>
    <name evidence="2" type="ORF">MOMUL_28480</name>
</gene>
<keyword evidence="3" id="KW-1185">Reference proteome</keyword>
<evidence type="ECO:0000313" key="2">
    <source>
        <dbReference type="EMBL" id="KYH30877.1"/>
    </source>
</evidence>
<comment type="caution">
    <text evidence="2">The sequence shown here is derived from an EMBL/GenBank/DDBJ whole genome shotgun (WGS) entry which is preliminary data.</text>
</comment>
<dbReference type="GO" id="GO:0003824">
    <property type="term" value="F:catalytic activity"/>
    <property type="evidence" value="ECO:0007669"/>
    <property type="project" value="InterPro"/>
</dbReference>
<accession>A0A151ATY6</accession>